<dbReference type="EMBL" id="CP010803">
    <property type="protein sequence ID" value="AJY48433.1"/>
    <property type="molecule type" value="Genomic_DNA"/>
</dbReference>
<keyword evidence="5" id="KW-1185">Reference proteome</keyword>
<dbReference type="KEGG" id="mey:TM49_21865"/>
<comment type="subcellular location">
    <subcellularLocation>
        <location evidence="3">Cytoplasm</location>
    </subcellularLocation>
</comment>
<proteinExistence type="inferred from homology"/>
<dbReference type="Pfam" id="PF01730">
    <property type="entry name" value="UreF"/>
    <property type="match status" value="1"/>
</dbReference>
<evidence type="ECO:0000256" key="3">
    <source>
        <dbReference type="HAMAP-Rule" id="MF_01385"/>
    </source>
</evidence>
<keyword evidence="1 3" id="KW-0996">Nickel insertion</keyword>
<comment type="similarity">
    <text evidence="3">Belongs to the UreF family.</text>
</comment>
<dbReference type="GO" id="GO:0016151">
    <property type="term" value="F:nickel cation binding"/>
    <property type="evidence" value="ECO:0007669"/>
    <property type="project" value="UniProtKB-UniRule"/>
</dbReference>
<reference evidence="4 5" key="1">
    <citation type="journal article" date="2015" name="Genome Announc.">
        <title>Complete genome sequence of Martelella endophytica YC6887, which has antifungal activity associated with a halophyte.</title>
        <authorList>
            <person name="Khan A."/>
            <person name="Khan H."/>
            <person name="Chung E.J."/>
            <person name="Hossain M.T."/>
            <person name="Chung Y.R."/>
        </authorList>
    </citation>
    <scope>NUCLEOTIDE SEQUENCE [LARGE SCALE GENOMIC DNA]</scope>
    <source>
        <strain evidence="4">YC6887</strain>
    </source>
</reference>
<comment type="subunit">
    <text evidence="3">UreD, UreF and UreG form a complex that acts as a GTP-hydrolysis-dependent molecular chaperone, activating the urease apoprotein by helping to assemble the nickel containing metallocenter of UreC. The UreE protein probably delivers the nickel.</text>
</comment>
<dbReference type="PANTHER" id="PTHR33620:SF1">
    <property type="entry name" value="UREASE ACCESSORY PROTEIN F"/>
    <property type="match status" value="1"/>
</dbReference>
<dbReference type="HOGENOM" id="CLU_049215_2_0_5"/>
<evidence type="ECO:0000256" key="1">
    <source>
        <dbReference type="ARBA" id="ARBA00022988"/>
    </source>
</evidence>
<dbReference type="GO" id="GO:0005737">
    <property type="term" value="C:cytoplasm"/>
    <property type="evidence" value="ECO:0007669"/>
    <property type="project" value="UniProtKB-SubCell"/>
</dbReference>
<keyword evidence="2 3" id="KW-0143">Chaperone</keyword>
<accession>A0A0D5LYA1</accession>
<dbReference type="PATRIC" id="fig|1486262.3.peg.4518"/>
<comment type="function">
    <text evidence="3">Required for maturation of urease via the functional incorporation of the urease nickel metallocenter.</text>
</comment>
<protein>
    <recommendedName>
        <fullName evidence="3">Urease accessory protein UreF</fullName>
    </recommendedName>
</protein>
<keyword evidence="3" id="KW-0963">Cytoplasm</keyword>
<dbReference type="HAMAP" id="MF_01385">
    <property type="entry name" value="UreF"/>
    <property type="match status" value="1"/>
</dbReference>
<gene>
    <name evidence="3" type="primary">ureF</name>
    <name evidence="4" type="ORF">TM49_21865</name>
</gene>
<evidence type="ECO:0000313" key="5">
    <source>
        <dbReference type="Proteomes" id="UP000032611"/>
    </source>
</evidence>
<dbReference type="AlphaFoldDB" id="A0A0D5LYA1"/>
<dbReference type="Proteomes" id="UP000032611">
    <property type="component" value="Chromosome"/>
</dbReference>
<dbReference type="STRING" id="1486262.TM49_21865"/>
<dbReference type="PIRSF" id="PIRSF009467">
    <property type="entry name" value="Ureas_acces_UreF"/>
    <property type="match status" value="1"/>
</dbReference>
<dbReference type="Gene3D" id="1.10.4190.10">
    <property type="entry name" value="Urease accessory protein UreF"/>
    <property type="match status" value="1"/>
</dbReference>
<dbReference type="PANTHER" id="PTHR33620">
    <property type="entry name" value="UREASE ACCESSORY PROTEIN F"/>
    <property type="match status" value="1"/>
</dbReference>
<evidence type="ECO:0000313" key="4">
    <source>
        <dbReference type="EMBL" id="AJY48433.1"/>
    </source>
</evidence>
<dbReference type="InterPro" id="IPR002639">
    <property type="entry name" value="UreF"/>
</dbReference>
<dbReference type="InterPro" id="IPR038277">
    <property type="entry name" value="UreF_sf"/>
</dbReference>
<name>A0A0D5LYA1_MAREN</name>
<sequence>MDGAAVSGAPLLRLLAWLSPAFPLGGFSYSGGLERAVHDGLLKHAGDLELWLATGLEHGFLWNDAVLLAASHRVGDDDIGAIAALAAALAGSRERHAETLALGAAFITAASAWPSPVLEALPAETALPVAFGAVAAAHGIGLEAACQGYLHAQVSQSISAAIRLSLAGQVAGLSVLSALEANILAATARAAASSLDDLGGCTFRADIAVLGHETQHSRLFRS</sequence>
<organism evidence="4 5">
    <name type="scientific">Martelella endophytica</name>
    <dbReference type="NCBI Taxonomy" id="1486262"/>
    <lineage>
        <taxon>Bacteria</taxon>
        <taxon>Pseudomonadati</taxon>
        <taxon>Pseudomonadota</taxon>
        <taxon>Alphaproteobacteria</taxon>
        <taxon>Hyphomicrobiales</taxon>
        <taxon>Aurantimonadaceae</taxon>
        <taxon>Martelella</taxon>
    </lineage>
</organism>
<evidence type="ECO:0000256" key="2">
    <source>
        <dbReference type="ARBA" id="ARBA00023186"/>
    </source>
</evidence>